<gene>
    <name evidence="1" type="ORF">Oscil6304_3804</name>
</gene>
<organism evidence="1 2">
    <name type="scientific">Oscillatoria acuminata PCC 6304</name>
    <dbReference type="NCBI Taxonomy" id="56110"/>
    <lineage>
        <taxon>Bacteria</taxon>
        <taxon>Bacillati</taxon>
        <taxon>Cyanobacteriota</taxon>
        <taxon>Cyanophyceae</taxon>
        <taxon>Oscillatoriophycideae</taxon>
        <taxon>Oscillatoriales</taxon>
        <taxon>Oscillatoriaceae</taxon>
        <taxon>Oscillatoria</taxon>
    </lineage>
</organism>
<reference evidence="1 2" key="1">
    <citation type="submission" date="2012-06" db="EMBL/GenBank/DDBJ databases">
        <title>Finished chromosome of genome of Oscillatoria acuminata PCC 6304.</title>
        <authorList>
            <consortium name="US DOE Joint Genome Institute"/>
            <person name="Gugger M."/>
            <person name="Coursin T."/>
            <person name="Rippka R."/>
            <person name="Tandeau De Marsac N."/>
            <person name="Huntemann M."/>
            <person name="Wei C.-L."/>
            <person name="Han J."/>
            <person name="Detter J.C."/>
            <person name="Han C."/>
            <person name="Tapia R."/>
            <person name="Davenport K."/>
            <person name="Daligault H."/>
            <person name="Erkkila T."/>
            <person name="Gu W."/>
            <person name="Munk A.C.C."/>
            <person name="Teshima H."/>
            <person name="Xu Y."/>
            <person name="Chain P."/>
            <person name="Chen A."/>
            <person name="Krypides N."/>
            <person name="Mavromatis K."/>
            <person name="Markowitz V."/>
            <person name="Szeto E."/>
            <person name="Ivanova N."/>
            <person name="Mikhailova N."/>
            <person name="Ovchinnikova G."/>
            <person name="Pagani I."/>
            <person name="Pati A."/>
            <person name="Goodwin L."/>
            <person name="Peters L."/>
            <person name="Pitluck S."/>
            <person name="Woyke T."/>
            <person name="Kerfeld C."/>
        </authorList>
    </citation>
    <scope>NUCLEOTIDE SEQUENCE [LARGE SCALE GENOMIC DNA]</scope>
    <source>
        <strain evidence="1 2">PCC 6304</strain>
    </source>
</reference>
<evidence type="ECO:0000313" key="2">
    <source>
        <dbReference type="Proteomes" id="UP000010367"/>
    </source>
</evidence>
<dbReference type="Proteomes" id="UP000010367">
    <property type="component" value="Chromosome"/>
</dbReference>
<keyword evidence="2" id="KW-1185">Reference proteome</keyword>
<dbReference type="InParanoid" id="K9TMK5"/>
<dbReference type="AlphaFoldDB" id="K9TMK5"/>
<accession>K9TMK5</accession>
<dbReference type="KEGG" id="oac:Oscil6304_3804"/>
<dbReference type="HOGENOM" id="CLU_2937130_0_0_3"/>
<evidence type="ECO:0000313" key="1">
    <source>
        <dbReference type="EMBL" id="AFY83361.1"/>
    </source>
</evidence>
<sequence length="60" mass="7008">MKPILQKSFLHSILPVTPPQPSFRLWVPELSDYMTSAKIERQTISITFQEFAATDTHYRN</sequence>
<dbReference type="EMBL" id="CP003607">
    <property type="protein sequence ID" value="AFY83361.1"/>
    <property type="molecule type" value="Genomic_DNA"/>
</dbReference>
<dbReference type="STRING" id="56110.Oscil6304_3804"/>
<proteinExistence type="predicted"/>
<protein>
    <submittedName>
        <fullName evidence="1">Uncharacterized protein</fullName>
    </submittedName>
</protein>
<name>K9TMK5_9CYAN</name>